<protein>
    <recommendedName>
        <fullName evidence="3">Head-tail adaptor protein</fullName>
    </recommendedName>
</protein>
<accession>A0A844HQP0</accession>
<evidence type="ECO:0000313" key="1">
    <source>
        <dbReference type="EMBL" id="MTH60657.1"/>
    </source>
</evidence>
<keyword evidence="2" id="KW-1185">Reference proteome</keyword>
<comment type="caution">
    <text evidence="1">The sequence shown here is derived from an EMBL/GenBank/DDBJ whole genome shotgun (WGS) entry which is preliminary data.</text>
</comment>
<dbReference type="GO" id="GO:0019068">
    <property type="term" value="P:virion assembly"/>
    <property type="evidence" value="ECO:0007669"/>
    <property type="project" value="InterPro"/>
</dbReference>
<dbReference type="AlphaFoldDB" id="A0A844HQP0"/>
<name>A0A844HQP0_9RHOB</name>
<evidence type="ECO:0008006" key="3">
    <source>
        <dbReference type="Google" id="ProtNLM"/>
    </source>
</evidence>
<dbReference type="InterPro" id="IPR053734">
    <property type="entry name" value="Phage_Head-Tail_Connect_sf"/>
</dbReference>
<dbReference type="InterPro" id="IPR008018">
    <property type="entry name" value="Phage_tail_attach_FII"/>
</dbReference>
<dbReference type="Proteomes" id="UP000449846">
    <property type="component" value="Unassembled WGS sequence"/>
</dbReference>
<dbReference type="RefSeq" id="WP_155040595.1">
    <property type="nucleotide sequence ID" value="NZ_WMIG01000009.1"/>
</dbReference>
<dbReference type="OrthoDB" id="6691341at2"/>
<proteinExistence type="predicted"/>
<dbReference type="Gene3D" id="2.40.10.180">
    <property type="entry name" value="Phage tail proteins"/>
    <property type="match status" value="1"/>
</dbReference>
<organism evidence="1 2">
    <name type="scientific">Paracoccus litorisediminis</name>
    <dbReference type="NCBI Taxonomy" id="2006130"/>
    <lineage>
        <taxon>Bacteria</taxon>
        <taxon>Pseudomonadati</taxon>
        <taxon>Pseudomonadota</taxon>
        <taxon>Alphaproteobacteria</taxon>
        <taxon>Rhodobacterales</taxon>
        <taxon>Paracoccaceae</taxon>
        <taxon>Paracoccus</taxon>
    </lineage>
</organism>
<evidence type="ECO:0000313" key="2">
    <source>
        <dbReference type="Proteomes" id="UP000449846"/>
    </source>
</evidence>
<dbReference type="EMBL" id="WMIG01000009">
    <property type="protein sequence ID" value="MTH60657.1"/>
    <property type="molecule type" value="Genomic_DNA"/>
</dbReference>
<sequence>MPFVEDLDAFLQEDEFAHACELRLAGGAIRSVRGIFDEPFLDAGMGEYRLDTTQPRLLGKAADFAGVNRFDTIIIAGREFDIMSLPQVDGTGMATLRLAPKHGQGAR</sequence>
<reference evidence="1 2" key="1">
    <citation type="submission" date="2019-11" db="EMBL/GenBank/DDBJ databases">
        <authorList>
            <person name="Dong K."/>
        </authorList>
    </citation>
    <scope>NUCLEOTIDE SEQUENCE [LARGE SCALE GENOMIC DNA]</scope>
    <source>
        <strain evidence="1 2">NBRC 112902</strain>
    </source>
</reference>
<gene>
    <name evidence="1" type="ORF">GL300_15690</name>
</gene>
<dbReference type="Pfam" id="PF05354">
    <property type="entry name" value="Phage_attach"/>
    <property type="match status" value="1"/>
</dbReference>